<dbReference type="OrthoDB" id="161889at2157"/>
<evidence type="ECO:0000313" key="2">
    <source>
        <dbReference type="Proteomes" id="UP000011688"/>
    </source>
</evidence>
<dbReference type="EMBL" id="AOIB01000016">
    <property type="protein sequence ID" value="ELY59145.1"/>
    <property type="molecule type" value="Genomic_DNA"/>
</dbReference>
<gene>
    <name evidence="1" type="ORF">C491_07386</name>
</gene>
<sequence>MALESWGRRSLALGAVVVAGLGYARYRRRRGSAASDSRYITERHASAFLVRRSVDGDRLESVREAVSELCADPDDPGPLLGLEGATTASLILDAGDDPELLWYVEVPRSATADWKDPESRVEAAFPLEHDALAAAEALVDRELLVHAVNPHRPRTATGADDGPLVVSGAGLDDGVDVDLVQLHLKPGLAERLADRFAGLSRRVTAGELELGPVERWSGAMLEAENMYTESIVLERRPDGYVLCGYMETEAMGGVYDAYYDTWNPVARLSELVFGRVLEEPAQILEYPLGTGLEVLAHAVDPNRPRLPGEC</sequence>
<reference evidence="1 2" key="1">
    <citation type="journal article" date="2014" name="PLoS Genet.">
        <title>Phylogenetically driven sequencing of extremely halophilic archaea reveals strategies for static and dynamic osmo-response.</title>
        <authorList>
            <person name="Becker E.A."/>
            <person name="Seitzer P.M."/>
            <person name="Tritt A."/>
            <person name="Larsen D."/>
            <person name="Krusor M."/>
            <person name="Yao A.I."/>
            <person name="Wu D."/>
            <person name="Madern D."/>
            <person name="Eisen J.A."/>
            <person name="Darling A.E."/>
            <person name="Facciotti M.T."/>
        </authorList>
    </citation>
    <scope>NUCLEOTIDE SEQUENCE [LARGE SCALE GENOMIC DNA]</scope>
    <source>
        <strain evidence="1 2">DSM 10524</strain>
    </source>
</reference>
<organism evidence="1 2">
    <name type="scientific">Natronococcus amylolyticus DSM 10524</name>
    <dbReference type="NCBI Taxonomy" id="1227497"/>
    <lineage>
        <taxon>Archaea</taxon>
        <taxon>Methanobacteriati</taxon>
        <taxon>Methanobacteriota</taxon>
        <taxon>Stenosarchaea group</taxon>
        <taxon>Halobacteria</taxon>
        <taxon>Halobacteriales</taxon>
        <taxon>Natrialbaceae</taxon>
        <taxon>Natronococcus</taxon>
    </lineage>
</organism>
<dbReference type="AlphaFoldDB" id="L9XBN6"/>
<dbReference type="RefSeq" id="WP_005554904.1">
    <property type="nucleotide sequence ID" value="NZ_AOIB01000016.1"/>
</dbReference>
<dbReference type="STRING" id="1227497.C491_07386"/>
<keyword evidence="2" id="KW-1185">Reference proteome</keyword>
<accession>L9XBN6</accession>
<dbReference type="PATRIC" id="fig|1227497.3.peg.1520"/>
<dbReference type="eggNOG" id="arCOG13472">
    <property type="taxonomic scope" value="Archaea"/>
</dbReference>
<name>L9XBN6_9EURY</name>
<evidence type="ECO:0000313" key="1">
    <source>
        <dbReference type="EMBL" id="ELY59145.1"/>
    </source>
</evidence>
<proteinExistence type="predicted"/>
<protein>
    <submittedName>
        <fullName evidence="1">Uncharacterized protein</fullName>
    </submittedName>
</protein>
<dbReference type="Proteomes" id="UP000011688">
    <property type="component" value="Unassembled WGS sequence"/>
</dbReference>
<comment type="caution">
    <text evidence="1">The sequence shown here is derived from an EMBL/GenBank/DDBJ whole genome shotgun (WGS) entry which is preliminary data.</text>
</comment>